<dbReference type="PANTHER" id="PTHR30036">
    <property type="entry name" value="D-XYLOSE-BINDING PERIPLASMIC PROTEIN"/>
    <property type="match status" value="1"/>
</dbReference>
<evidence type="ECO:0000313" key="4">
    <source>
        <dbReference type="EMBL" id="SMD06453.1"/>
    </source>
</evidence>
<evidence type="ECO:0000259" key="3">
    <source>
        <dbReference type="Pfam" id="PF13407"/>
    </source>
</evidence>
<dbReference type="GO" id="GO:0030246">
    <property type="term" value="F:carbohydrate binding"/>
    <property type="evidence" value="ECO:0007669"/>
    <property type="project" value="TreeGrafter"/>
</dbReference>
<sequence>MSIHAALDRAENTVATGSSGGLFPRIHDLGGEPLNTFFKTVAVAAIATMSFGFGTMAKAEGENLVYIYHSGDEDFWWNTIKNTLDQAEKELGINIDIRNPPNGDSAQMARIVEQAAAANYDGMIVTIGDYDALRDAITGAVDNGMPVITVNSGTQEQSESMGALMHIGQPEYEAGRLGGVRAKADGVTDFVCFNHQVGNIPLTDRCAGFAEGLGLDDLGDRMVDLGGDPVQAKNRAFAYLKANPDVSAILTLGPNGGDPTLQALEELGLAGEIYWASFELSDDMIGALKEGTLQWSIDQQQFFQGYLAANLLTNYIRYGVRIPHHINSGPGFLTKDNIGQVETLIGTFR</sequence>
<evidence type="ECO:0000313" key="5">
    <source>
        <dbReference type="Proteomes" id="UP000192330"/>
    </source>
</evidence>
<dbReference type="OrthoDB" id="257716at2"/>
<dbReference type="InterPro" id="IPR028082">
    <property type="entry name" value="Peripla_BP_I"/>
</dbReference>
<dbReference type="EMBL" id="FWYD01000025">
    <property type="protein sequence ID" value="SMD06453.1"/>
    <property type="molecule type" value="Genomic_DNA"/>
</dbReference>
<evidence type="ECO:0000256" key="1">
    <source>
        <dbReference type="ARBA" id="ARBA00004418"/>
    </source>
</evidence>
<dbReference type="Gene3D" id="3.40.50.2300">
    <property type="match status" value="2"/>
</dbReference>
<feature type="domain" description="Periplasmic binding protein" evidence="3">
    <location>
        <begin position="66"/>
        <end position="317"/>
    </location>
</feature>
<dbReference type="InterPro" id="IPR050555">
    <property type="entry name" value="Bact_Solute-Bind_Prot2"/>
</dbReference>
<comment type="subcellular location">
    <subcellularLocation>
        <location evidence="1">Periplasm</location>
    </subcellularLocation>
</comment>
<reference evidence="4 5" key="1">
    <citation type="submission" date="2017-04" db="EMBL/GenBank/DDBJ databases">
        <authorList>
            <person name="Afonso C.L."/>
            <person name="Miller P.J."/>
            <person name="Scott M.A."/>
            <person name="Spackman E."/>
            <person name="Goraichik I."/>
            <person name="Dimitrov K.M."/>
            <person name="Suarez D.L."/>
            <person name="Swayne D.E."/>
        </authorList>
    </citation>
    <scope>NUCLEOTIDE SEQUENCE [LARGE SCALE GENOMIC DNA]</scope>
    <source>
        <strain evidence="4 5">CGMCC 1.12644</strain>
    </source>
</reference>
<dbReference type="InterPro" id="IPR025997">
    <property type="entry name" value="SBP_2_dom"/>
</dbReference>
<dbReference type="PANTHER" id="PTHR30036:SF7">
    <property type="entry name" value="ABC TRANSPORTER PERIPLASMIC-BINDING PROTEIN YPHF"/>
    <property type="match status" value="1"/>
</dbReference>
<protein>
    <submittedName>
        <fullName evidence="4">Monosaccharide ABC transporter substrate-binding protein, CUT2 family</fullName>
    </submittedName>
</protein>
<dbReference type="SUPFAM" id="SSF53822">
    <property type="entry name" value="Periplasmic binding protein-like I"/>
    <property type="match status" value="1"/>
</dbReference>
<comment type="similarity">
    <text evidence="2">Belongs to the bacterial solute-binding protein 2 family.</text>
</comment>
<accession>A0A1W2E9J0</accession>
<dbReference type="GO" id="GO:0030288">
    <property type="term" value="C:outer membrane-bounded periplasmic space"/>
    <property type="evidence" value="ECO:0007669"/>
    <property type="project" value="TreeGrafter"/>
</dbReference>
<name>A0A1W2E9J0_9RHOB</name>
<organism evidence="4 5">
    <name type="scientific">Primorskyibacter flagellatus</name>
    <dbReference type="NCBI Taxonomy" id="1387277"/>
    <lineage>
        <taxon>Bacteria</taxon>
        <taxon>Pseudomonadati</taxon>
        <taxon>Pseudomonadota</taxon>
        <taxon>Alphaproteobacteria</taxon>
        <taxon>Rhodobacterales</taxon>
        <taxon>Roseobacteraceae</taxon>
        <taxon>Primorskyibacter</taxon>
    </lineage>
</organism>
<dbReference type="Pfam" id="PF13407">
    <property type="entry name" value="Peripla_BP_4"/>
    <property type="match status" value="1"/>
</dbReference>
<dbReference type="CDD" id="cd06312">
    <property type="entry name" value="PBP1_ABC_sugar_binding-like"/>
    <property type="match status" value="1"/>
</dbReference>
<dbReference type="Proteomes" id="UP000192330">
    <property type="component" value="Unassembled WGS sequence"/>
</dbReference>
<proteinExistence type="inferred from homology"/>
<gene>
    <name evidence="4" type="ORF">SAMN06295998_12511</name>
</gene>
<evidence type="ECO:0000256" key="2">
    <source>
        <dbReference type="ARBA" id="ARBA00007639"/>
    </source>
</evidence>
<dbReference type="STRING" id="1387277.SAMN06295998_12511"/>
<dbReference type="AlphaFoldDB" id="A0A1W2E9J0"/>
<keyword evidence="5" id="KW-1185">Reference proteome</keyword>